<accession>A0A5C4MA33</accession>
<gene>
    <name evidence="3" type="ORF">FG385_07330</name>
</gene>
<dbReference type="Proteomes" id="UP000305546">
    <property type="component" value="Unassembled WGS sequence"/>
</dbReference>
<feature type="compositionally biased region" description="Low complexity" evidence="1">
    <location>
        <begin position="121"/>
        <end position="164"/>
    </location>
</feature>
<protein>
    <submittedName>
        <fullName evidence="3">Uncharacterized protein</fullName>
    </submittedName>
</protein>
<dbReference type="AlphaFoldDB" id="A0A5C4MA33"/>
<feature type="compositionally biased region" description="Low complexity" evidence="1">
    <location>
        <begin position="82"/>
        <end position="97"/>
    </location>
</feature>
<keyword evidence="2" id="KW-1133">Transmembrane helix</keyword>
<keyword evidence="2" id="KW-0472">Membrane</keyword>
<name>A0A5C4MA33_9PSEU</name>
<reference evidence="3 4" key="1">
    <citation type="submission" date="2019-06" db="EMBL/GenBank/DDBJ databases">
        <title>Amycolatopsis alkalitolerans sp. nov., isolated from Gastrodia elata Blume.</title>
        <authorList>
            <person name="Narsing Rao M.P."/>
            <person name="Li W.J."/>
        </authorList>
    </citation>
    <scope>NUCLEOTIDE SEQUENCE [LARGE SCALE GENOMIC DNA]</scope>
    <source>
        <strain evidence="3 4">SYSUP0005</strain>
    </source>
</reference>
<proteinExistence type="predicted"/>
<keyword evidence="4" id="KW-1185">Reference proteome</keyword>
<evidence type="ECO:0000256" key="1">
    <source>
        <dbReference type="SAM" id="MobiDB-lite"/>
    </source>
</evidence>
<evidence type="ECO:0000313" key="4">
    <source>
        <dbReference type="Proteomes" id="UP000305546"/>
    </source>
</evidence>
<feature type="region of interest" description="Disordered" evidence="1">
    <location>
        <begin position="56"/>
        <end position="164"/>
    </location>
</feature>
<organism evidence="3 4">
    <name type="scientific">Amycolatopsis alkalitolerans</name>
    <dbReference type="NCBI Taxonomy" id="2547244"/>
    <lineage>
        <taxon>Bacteria</taxon>
        <taxon>Bacillati</taxon>
        <taxon>Actinomycetota</taxon>
        <taxon>Actinomycetes</taxon>
        <taxon>Pseudonocardiales</taxon>
        <taxon>Pseudonocardiaceae</taxon>
        <taxon>Amycolatopsis</taxon>
    </lineage>
</organism>
<keyword evidence="2" id="KW-0812">Transmembrane</keyword>
<sequence>MNDEVSVAELLEREGWGEAQRKPGGRARVMAVMLAVVLGCGLAALLVHFGSMRSEADSPSLVNLPHPPTGGLAGGGVPSGPAPSEVTGRNTTVVVTNQRPGDVGAGINELPGRRPSRETATQTVTVTGSQSQQDGPNSTTSVTTTPTADSSPSNSTANTSPSRTTPSCVLIFIICR</sequence>
<evidence type="ECO:0000256" key="2">
    <source>
        <dbReference type="SAM" id="Phobius"/>
    </source>
</evidence>
<feature type="transmembrane region" description="Helical" evidence="2">
    <location>
        <begin position="29"/>
        <end position="50"/>
    </location>
</feature>
<dbReference type="EMBL" id="VDFW01000004">
    <property type="protein sequence ID" value="TNC28224.1"/>
    <property type="molecule type" value="Genomic_DNA"/>
</dbReference>
<comment type="caution">
    <text evidence="3">The sequence shown here is derived from an EMBL/GenBank/DDBJ whole genome shotgun (WGS) entry which is preliminary data.</text>
</comment>
<evidence type="ECO:0000313" key="3">
    <source>
        <dbReference type="EMBL" id="TNC28224.1"/>
    </source>
</evidence>